<dbReference type="Gene3D" id="3.40.50.450">
    <property type="match status" value="1"/>
</dbReference>
<evidence type="ECO:0000313" key="2">
    <source>
        <dbReference type="Proteomes" id="UP000257032"/>
    </source>
</evidence>
<accession>A0A3D8VTP0</accession>
<reference evidence="1 2" key="1">
    <citation type="submission" date="2018-08" db="EMBL/GenBank/DDBJ databases">
        <title>Genome sequence of strict halophilic Halobacillus trueperi SS1 isolated from Lunsu, a salty water body of North West Himalayas.</title>
        <authorList>
            <person name="Gupta S."/>
            <person name="Sharma P."/>
            <person name="Dev K."/>
            <person name="Baumler D."/>
            <person name="Sourirajan A."/>
        </authorList>
    </citation>
    <scope>NUCLEOTIDE SEQUENCE [LARGE SCALE GENOMIC DNA]</scope>
    <source>
        <strain evidence="1 2">SS1</strain>
    </source>
</reference>
<name>A0A3D8VTP0_9BACI</name>
<gene>
    <name evidence="1" type="ORF">DXT76_01255</name>
</gene>
<evidence type="ECO:0000313" key="1">
    <source>
        <dbReference type="EMBL" id="RDY72595.1"/>
    </source>
</evidence>
<protein>
    <submittedName>
        <fullName evidence="1">Group-specific protein</fullName>
    </submittedName>
</protein>
<sequence length="146" mass="16594">MNVDKGQEETRVKFYVASSFKNKDHVRYVSEQLRNQGYIHTYDWTVNERASSLKELREIGQKEKEAVMEADVLIVILPAGKGSHIEYGIALGLGKTIYLYSEDEQVNDFETTSTFYHLSGVEKCIGTFDELVASVIARGEESKNVY</sequence>
<dbReference type="EMBL" id="QTLC01000007">
    <property type="protein sequence ID" value="RDY72595.1"/>
    <property type="molecule type" value="Genomic_DNA"/>
</dbReference>
<dbReference type="AlphaFoldDB" id="A0A3D8VTP0"/>
<comment type="caution">
    <text evidence="1">The sequence shown here is derived from an EMBL/GenBank/DDBJ whole genome shotgun (WGS) entry which is preliminary data.</text>
</comment>
<proteinExistence type="predicted"/>
<organism evidence="1 2">
    <name type="scientific">Halobacillus trueperi</name>
    <dbReference type="NCBI Taxonomy" id="156205"/>
    <lineage>
        <taxon>Bacteria</taxon>
        <taxon>Bacillati</taxon>
        <taxon>Bacillota</taxon>
        <taxon>Bacilli</taxon>
        <taxon>Bacillales</taxon>
        <taxon>Bacillaceae</taxon>
        <taxon>Halobacillus</taxon>
    </lineage>
</organism>
<dbReference type="SUPFAM" id="SSF52309">
    <property type="entry name" value="N-(deoxy)ribosyltransferase-like"/>
    <property type="match status" value="1"/>
</dbReference>
<dbReference type="Pfam" id="PF05014">
    <property type="entry name" value="Nuc_deoxyrib_tr"/>
    <property type="match status" value="1"/>
</dbReference>
<dbReference type="InterPro" id="IPR007710">
    <property type="entry name" value="Nucleoside_deoxyribTrfase"/>
</dbReference>
<dbReference type="Proteomes" id="UP000257032">
    <property type="component" value="Unassembled WGS sequence"/>
</dbReference>